<accession>A0A3B0SLU7</accession>
<dbReference type="InterPro" id="IPR002563">
    <property type="entry name" value="Flavin_Rdtase-like_dom"/>
</dbReference>
<keyword evidence="2" id="KW-0503">Monooxygenase</keyword>
<evidence type="ECO:0000259" key="1">
    <source>
        <dbReference type="SMART" id="SM00903"/>
    </source>
</evidence>
<dbReference type="SUPFAM" id="SSF50475">
    <property type="entry name" value="FMN-binding split barrel"/>
    <property type="match status" value="1"/>
</dbReference>
<protein>
    <submittedName>
        <fullName evidence="2">Nitrilotriacetate monooxygenase component B</fullName>
        <ecNumber evidence="2">1.14.13.-</ecNumber>
    </submittedName>
</protein>
<dbReference type="InterPro" id="IPR012349">
    <property type="entry name" value="Split_barrel_FMN-bd"/>
</dbReference>
<dbReference type="GO" id="GO:0004497">
    <property type="term" value="F:monooxygenase activity"/>
    <property type="evidence" value="ECO:0007669"/>
    <property type="project" value="UniProtKB-KW"/>
</dbReference>
<evidence type="ECO:0000313" key="2">
    <source>
        <dbReference type="EMBL" id="VAW01679.1"/>
    </source>
</evidence>
<reference evidence="2" key="1">
    <citation type="submission" date="2018-06" db="EMBL/GenBank/DDBJ databases">
        <authorList>
            <person name="Zhirakovskaya E."/>
        </authorList>
    </citation>
    <scope>NUCLEOTIDE SEQUENCE</scope>
</reference>
<keyword evidence="2" id="KW-0560">Oxidoreductase</keyword>
<dbReference type="SMART" id="SM00903">
    <property type="entry name" value="Flavin_Reduct"/>
    <property type="match status" value="1"/>
</dbReference>
<dbReference type="EMBL" id="UOEC01000188">
    <property type="protein sequence ID" value="VAW01679.1"/>
    <property type="molecule type" value="Genomic_DNA"/>
</dbReference>
<dbReference type="GO" id="GO:0010181">
    <property type="term" value="F:FMN binding"/>
    <property type="evidence" value="ECO:0007669"/>
    <property type="project" value="InterPro"/>
</dbReference>
<feature type="domain" description="Flavin reductase like" evidence="1">
    <location>
        <begin position="21"/>
        <end position="173"/>
    </location>
</feature>
<gene>
    <name evidence="2" type="ORF">MNBD_ALPHA08-1106</name>
</gene>
<dbReference type="Pfam" id="PF01613">
    <property type="entry name" value="Flavin_Reduct"/>
    <property type="match status" value="1"/>
</dbReference>
<organism evidence="2">
    <name type="scientific">hydrothermal vent metagenome</name>
    <dbReference type="NCBI Taxonomy" id="652676"/>
    <lineage>
        <taxon>unclassified sequences</taxon>
        <taxon>metagenomes</taxon>
        <taxon>ecological metagenomes</taxon>
    </lineage>
</organism>
<dbReference type="EC" id="1.14.13.-" evidence="2"/>
<proteinExistence type="predicted"/>
<dbReference type="Gene3D" id="2.30.110.10">
    <property type="entry name" value="Electron Transport, Fmn-binding Protein, Chain A"/>
    <property type="match status" value="1"/>
</dbReference>
<dbReference type="PANTHER" id="PTHR43812">
    <property type="entry name" value="BLR2425 PROTEIN"/>
    <property type="match status" value="1"/>
</dbReference>
<name>A0A3B0SLU7_9ZZZZ</name>
<dbReference type="PANTHER" id="PTHR43812:SF2">
    <property type="entry name" value="FLAVIN REDUCTASE LIKE DOMAIN-CONTAINING PROTEIN"/>
    <property type="match status" value="1"/>
</dbReference>
<sequence length="198" mass="21634">MFYNALKNECPLQIDPFKALVGPRPIGWISSLAPDGTVNLAPYSFFNGVCDSPPMVVFSSAGRKDSIENIEKTGEFVCNLATWELRDAMNVSSAAVGSEVDEFELAGLEKIPSTMVKPPRVAGSPVALECRYTQTVPMVGVDGETLKYALVIGQVVGVYIDDSLIVNERIDIAKAKPIARHGYMDYSVVTELFRIERP</sequence>
<dbReference type="AlphaFoldDB" id="A0A3B0SLU7"/>